<dbReference type="OrthoDB" id="5979581at2759"/>
<dbReference type="PANTHER" id="PTHR47634:SF9">
    <property type="entry name" value="PROTEIN KINASE DOMAIN-CONTAINING PROTEIN-RELATED"/>
    <property type="match status" value="1"/>
</dbReference>
<dbReference type="GO" id="GO:0004674">
    <property type="term" value="F:protein serine/threonine kinase activity"/>
    <property type="evidence" value="ECO:0007669"/>
    <property type="project" value="UniProtKB-KW"/>
</dbReference>
<evidence type="ECO:0000256" key="10">
    <source>
        <dbReference type="SAM" id="MobiDB-lite"/>
    </source>
</evidence>
<dbReference type="InterPro" id="IPR011009">
    <property type="entry name" value="Kinase-like_dom_sf"/>
</dbReference>
<accession>A0A6A6QQI0</accession>
<keyword evidence="2" id="KW-0723">Serine/threonine-protein kinase</keyword>
<dbReference type="PROSITE" id="PS50011">
    <property type="entry name" value="PROTEIN_KINASE_DOM"/>
    <property type="match status" value="1"/>
</dbReference>
<dbReference type="InterPro" id="IPR017441">
    <property type="entry name" value="Protein_kinase_ATP_BS"/>
</dbReference>
<evidence type="ECO:0000256" key="1">
    <source>
        <dbReference type="ARBA" id="ARBA00012513"/>
    </source>
</evidence>
<evidence type="ECO:0000259" key="11">
    <source>
        <dbReference type="PROSITE" id="PS50011"/>
    </source>
</evidence>
<reference evidence="12" key="1">
    <citation type="journal article" date="2020" name="Stud. Mycol.">
        <title>101 Dothideomycetes genomes: a test case for predicting lifestyles and emergence of pathogens.</title>
        <authorList>
            <person name="Haridas S."/>
            <person name="Albert R."/>
            <person name="Binder M."/>
            <person name="Bloem J."/>
            <person name="Labutti K."/>
            <person name="Salamov A."/>
            <person name="Andreopoulos B."/>
            <person name="Baker S."/>
            <person name="Barry K."/>
            <person name="Bills G."/>
            <person name="Bluhm B."/>
            <person name="Cannon C."/>
            <person name="Castanera R."/>
            <person name="Culley D."/>
            <person name="Daum C."/>
            <person name="Ezra D."/>
            <person name="Gonzalez J."/>
            <person name="Henrissat B."/>
            <person name="Kuo A."/>
            <person name="Liang C."/>
            <person name="Lipzen A."/>
            <person name="Lutzoni F."/>
            <person name="Magnuson J."/>
            <person name="Mondo S."/>
            <person name="Nolan M."/>
            <person name="Ohm R."/>
            <person name="Pangilinan J."/>
            <person name="Park H.-J."/>
            <person name="Ramirez L."/>
            <person name="Alfaro M."/>
            <person name="Sun H."/>
            <person name="Tritt A."/>
            <person name="Yoshinaga Y."/>
            <person name="Zwiers L.-H."/>
            <person name="Turgeon B."/>
            <person name="Goodwin S."/>
            <person name="Spatafora J."/>
            <person name="Crous P."/>
            <person name="Grigoriev I."/>
        </authorList>
    </citation>
    <scope>NUCLEOTIDE SEQUENCE</scope>
    <source>
        <strain evidence="12">CBS 269.34</strain>
    </source>
</reference>
<evidence type="ECO:0000256" key="3">
    <source>
        <dbReference type="ARBA" id="ARBA00022679"/>
    </source>
</evidence>
<evidence type="ECO:0000256" key="5">
    <source>
        <dbReference type="ARBA" id="ARBA00022777"/>
    </source>
</evidence>
<evidence type="ECO:0000256" key="9">
    <source>
        <dbReference type="PROSITE-ProRule" id="PRU10141"/>
    </source>
</evidence>
<keyword evidence="3" id="KW-0808">Transferase</keyword>
<evidence type="ECO:0000256" key="2">
    <source>
        <dbReference type="ARBA" id="ARBA00022527"/>
    </source>
</evidence>
<dbReference type="Gene3D" id="1.10.510.10">
    <property type="entry name" value="Transferase(Phosphotransferase) domain 1"/>
    <property type="match status" value="1"/>
</dbReference>
<dbReference type="GO" id="GO:0050684">
    <property type="term" value="P:regulation of mRNA processing"/>
    <property type="evidence" value="ECO:0007669"/>
    <property type="project" value="TreeGrafter"/>
</dbReference>
<comment type="catalytic activity">
    <reaction evidence="8">
        <text>L-seryl-[protein] + ATP = O-phospho-L-seryl-[protein] + ADP + H(+)</text>
        <dbReference type="Rhea" id="RHEA:17989"/>
        <dbReference type="Rhea" id="RHEA-COMP:9863"/>
        <dbReference type="Rhea" id="RHEA-COMP:11604"/>
        <dbReference type="ChEBI" id="CHEBI:15378"/>
        <dbReference type="ChEBI" id="CHEBI:29999"/>
        <dbReference type="ChEBI" id="CHEBI:30616"/>
        <dbReference type="ChEBI" id="CHEBI:83421"/>
        <dbReference type="ChEBI" id="CHEBI:456216"/>
        <dbReference type="EC" id="2.7.11.1"/>
    </reaction>
</comment>
<dbReference type="InterPro" id="IPR051334">
    <property type="entry name" value="SRPK"/>
</dbReference>
<evidence type="ECO:0000256" key="6">
    <source>
        <dbReference type="ARBA" id="ARBA00022840"/>
    </source>
</evidence>
<sequence>MEEGAEWLEGYQSGGFHPTLLGEYYHEGRYKVIHKLGHGSYSTVWLACDTVDRKNVALKILSADRPSRNRETEIMRLLTSEKTKDQGKKHPGSAYVLSILDEFFIEGPNGKHLCVVTPLAGGSVSFSKECARESPGKFPLSASRSIVAQIALGLEYIHSCGIVHGDLHCNNIFLEIPGLDTVSETEIYSYIGEPRKFPIERVDDLLLGPETPAYYVLPAMIELISDETVHNPKIVIGDFGEAYFSTDARDRGYLNTPIKLRPPEAFFNEYLGAKVDVWTLACTAFEILGTHGLFTEEEDLCIAEMINHLGPLPERWWETWEAKDEFFYPSGAPRDIPQFKSLAEHMLAMGRGQTPEASEFSKDEFIALEILFKKMLTYESVDRITSSEVVASDWMQNWAVGDLAEPAPRQALQALLEGCREFGPIFKEQDKKFLAKVAKMKAQKARAKWTERQENKAEVREPPDEASSH</sequence>
<dbReference type="PANTHER" id="PTHR47634">
    <property type="entry name" value="PROTEIN KINASE DOMAIN-CONTAINING PROTEIN-RELATED"/>
    <property type="match status" value="1"/>
</dbReference>
<protein>
    <recommendedName>
        <fullName evidence="1">non-specific serine/threonine protein kinase</fullName>
        <ecNumber evidence="1">2.7.11.1</ecNumber>
    </recommendedName>
</protein>
<feature type="region of interest" description="Disordered" evidence="10">
    <location>
        <begin position="445"/>
        <end position="469"/>
    </location>
</feature>
<name>A0A6A6QQI0_9PEZI</name>
<dbReference type="EMBL" id="MU004190">
    <property type="protein sequence ID" value="KAF2494665.1"/>
    <property type="molecule type" value="Genomic_DNA"/>
</dbReference>
<evidence type="ECO:0000313" key="12">
    <source>
        <dbReference type="EMBL" id="KAF2494665.1"/>
    </source>
</evidence>
<dbReference type="Pfam" id="PF00069">
    <property type="entry name" value="Pkinase"/>
    <property type="match status" value="1"/>
</dbReference>
<keyword evidence="13" id="KW-1185">Reference proteome</keyword>
<dbReference type="GO" id="GO:0005524">
    <property type="term" value="F:ATP binding"/>
    <property type="evidence" value="ECO:0007669"/>
    <property type="project" value="UniProtKB-UniRule"/>
</dbReference>
<keyword evidence="5 12" id="KW-0418">Kinase</keyword>
<feature type="compositionally biased region" description="Basic and acidic residues" evidence="10">
    <location>
        <begin position="448"/>
        <end position="469"/>
    </location>
</feature>
<keyword evidence="4 9" id="KW-0547">Nucleotide-binding</keyword>
<dbReference type="PROSITE" id="PS00107">
    <property type="entry name" value="PROTEIN_KINASE_ATP"/>
    <property type="match status" value="1"/>
</dbReference>
<keyword evidence="6 9" id="KW-0067">ATP-binding</keyword>
<comment type="catalytic activity">
    <reaction evidence="7">
        <text>L-threonyl-[protein] + ATP = O-phospho-L-threonyl-[protein] + ADP + H(+)</text>
        <dbReference type="Rhea" id="RHEA:46608"/>
        <dbReference type="Rhea" id="RHEA-COMP:11060"/>
        <dbReference type="Rhea" id="RHEA-COMP:11605"/>
        <dbReference type="ChEBI" id="CHEBI:15378"/>
        <dbReference type="ChEBI" id="CHEBI:30013"/>
        <dbReference type="ChEBI" id="CHEBI:30616"/>
        <dbReference type="ChEBI" id="CHEBI:61977"/>
        <dbReference type="ChEBI" id="CHEBI:456216"/>
        <dbReference type="EC" id="2.7.11.1"/>
    </reaction>
</comment>
<evidence type="ECO:0000313" key="13">
    <source>
        <dbReference type="Proteomes" id="UP000799750"/>
    </source>
</evidence>
<dbReference type="AlphaFoldDB" id="A0A6A6QQI0"/>
<dbReference type="Proteomes" id="UP000799750">
    <property type="component" value="Unassembled WGS sequence"/>
</dbReference>
<proteinExistence type="predicted"/>
<dbReference type="SUPFAM" id="SSF56112">
    <property type="entry name" value="Protein kinase-like (PK-like)"/>
    <property type="match status" value="1"/>
</dbReference>
<dbReference type="InterPro" id="IPR000719">
    <property type="entry name" value="Prot_kinase_dom"/>
</dbReference>
<organism evidence="12 13">
    <name type="scientific">Lophium mytilinum</name>
    <dbReference type="NCBI Taxonomy" id="390894"/>
    <lineage>
        <taxon>Eukaryota</taxon>
        <taxon>Fungi</taxon>
        <taxon>Dikarya</taxon>
        <taxon>Ascomycota</taxon>
        <taxon>Pezizomycotina</taxon>
        <taxon>Dothideomycetes</taxon>
        <taxon>Pleosporomycetidae</taxon>
        <taxon>Mytilinidiales</taxon>
        <taxon>Mytilinidiaceae</taxon>
        <taxon>Lophium</taxon>
    </lineage>
</organism>
<evidence type="ECO:0000256" key="4">
    <source>
        <dbReference type="ARBA" id="ARBA00022741"/>
    </source>
</evidence>
<evidence type="ECO:0000256" key="8">
    <source>
        <dbReference type="ARBA" id="ARBA00048679"/>
    </source>
</evidence>
<dbReference type="Gene3D" id="3.30.200.20">
    <property type="entry name" value="Phosphorylase Kinase, domain 1"/>
    <property type="match status" value="1"/>
</dbReference>
<feature type="binding site" evidence="9">
    <location>
        <position position="59"/>
    </location>
    <ligand>
        <name>ATP</name>
        <dbReference type="ChEBI" id="CHEBI:30616"/>
    </ligand>
</feature>
<evidence type="ECO:0000256" key="7">
    <source>
        <dbReference type="ARBA" id="ARBA00047899"/>
    </source>
</evidence>
<dbReference type="EC" id="2.7.11.1" evidence="1"/>
<feature type="domain" description="Protein kinase" evidence="11">
    <location>
        <begin position="30"/>
        <end position="395"/>
    </location>
</feature>
<gene>
    <name evidence="12" type="ORF">BU16DRAFT_511193</name>
</gene>
<dbReference type="GO" id="GO:0000245">
    <property type="term" value="P:spliceosomal complex assembly"/>
    <property type="evidence" value="ECO:0007669"/>
    <property type="project" value="TreeGrafter"/>
</dbReference>